<dbReference type="Proteomes" id="UP000233551">
    <property type="component" value="Unassembled WGS sequence"/>
</dbReference>
<evidence type="ECO:0000256" key="1">
    <source>
        <dbReference type="SAM" id="MobiDB-lite"/>
    </source>
</evidence>
<gene>
    <name evidence="2" type="ORF">CRG98_010185</name>
</gene>
<sequence length="83" mass="8945">MTLEATSGHVLIDQKPVLSFLAVANELDKLSRIFHFSPIHGTEGLGNKSTTLTPLPWSPTSSAGVGDHQGRVKVANRWPQPSN</sequence>
<comment type="caution">
    <text evidence="2">The sequence shown here is derived from an EMBL/GenBank/DDBJ whole genome shotgun (WGS) entry which is preliminary data.</text>
</comment>
<reference evidence="2 3" key="1">
    <citation type="submission" date="2017-11" db="EMBL/GenBank/DDBJ databases">
        <title>De-novo sequencing of pomegranate (Punica granatum L.) genome.</title>
        <authorList>
            <person name="Akparov Z."/>
            <person name="Amiraslanov A."/>
            <person name="Hajiyeva S."/>
            <person name="Abbasov M."/>
            <person name="Kaur K."/>
            <person name="Hamwieh A."/>
            <person name="Solovyev V."/>
            <person name="Salamov A."/>
            <person name="Braich B."/>
            <person name="Kosarev P."/>
            <person name="Mahmoud A."/>
            <person name="Hajiyev E."/>
            <person name="Babayeva S."/>
            <person name="Izzatullayeva V."/>
            <person name="Mammadov A."/>
            <person name="Mammadov A."/>
            <person name="Sharifova S."/>
            <person name="Ojaghi J."/>
            <person name="Eynullazada K."/>
            <person name="Bayramov B."/>
            <person name="Abdulazimova A."/>
            <person name="Shahmuradov I."/>
        </authorList>
    </citation>
    <scope>NUCLEOTIDE SEQUENCE [LARGE SCALE GENOMIC DNA]</scope>
    <source>
        <strain evidence="3">cv. AG2017</strain>
        <tissue evidence="2">Leaf</tissue>
    </source>
</reference>
<evidence type="ECO:0000313" key="2">
    <source>
        <dbReference type="EMBL" id="PKI69387.1"/>
    </source>
</evidence>
<feature type="region of interest" description="Disordered" evidence="1">
    <location>
        <begin position="45"/>
        <end position="83"/>
    </location>
</feature>
<name>A0A2I0KLK7_PUNGR</name>
<accession>A0A2I0KLK7</accession>
<dbReference type="AlphaFoldDB" id="A0A2I0KLK7"/>
<evidence type="ECO:0000313" key="3">
    <source>
        <dbReference type="Proteomes" id="UP000233551"/>
    </source>
</evidence>
<organism evidence="2 3">
    <name type="scientific">Punica granatum</name>
    <name type="common">Pomegranate</name>
    <dbReference type="NCBI Taxonomy" id="22663"/>
    <lineage>
        <taxon>Eukaryota</taxon>
        <taxon>Viridiplantae</taxon>
        <taxon>Streptophyta</taxon>
        <taxon>Embryophyta</taxon>
        <taxon>Tracheophyta</taxon>
        <taxon>Spermatophyta</taxon>
        <taxon>Magnoliopsida</taxon>
        <taxon>eudicotyledons</taxon>
        <taxon>Gunneridae</taxon>
        <taxon>Pentapetalae</taxon>
        <taxon>rosids</taxon>
        <taxon>malvids</taxon>
        <taxon>Myrtales</taxon>
        <taxon>Lythraceae</taxon>
        <taxon>Punica</taxon>
    </lineage>
</organism>
<protein>
    <submittedName>
        <fullName evidence="2">Uncharacterized protein</fullName>
    </submittedName>
</protein>
<feature type="compositionally biased region" description="Low complexity" evidence="1">
    <location>
        <begin position="49"/>
        <end position="62"/>
    </location>
</feature>
<proteinExistence type="predicted"/>
<dbReference type="EMBL" id="PGOL01000508">
    <property type="protein sequence ID" value="PKI69387.1"/>
    <property type="molecule type" value="Genomic_DNA"/>
</dbReference>
<keyword evidence="3" id="KW-1185">Reference proteome</keyword>